<evidence type="ECO:0000313" key="4">
    <source>
        <dbReference type="Proteomes" id="UP000037043"/>
    </source>
</evidence>
<keyword evidence="1" id="KW-0812">Transmembrane</keyword>
<organism evidence="3 4">
    <name type="scientific">Clostridium homopropionicum DSM 5847</name>
    <dbReference type="NCBI Taxonomy" id="1121318"/>
    <lineage>
        <taxon>Bacteria</taxon>
        <taxon>Bacillati</taxon>
        <taxon>Bacillota</taxon>
        <taxon>Clostridia</taxon>
        <taxon>Eubacteriales</taxon>
        <taxon>Clostridiaceae</taxon>
        <taxon>Clostridium</taxon>
    </lineage>
</organism>
<dbReference type="InterPro" id="IPR007044">
    <property type="entry name" value="Cyclodeamin/CycHdrlase"/>
</dbReference>
<dbReference type="RefSeq" id="WP_052220286.1">
    <property type="nucleotide sequence ID" value="NZ_LHUR01000011.1"/>
</dbReference>
<keyword evidence="1" id="KW-1133">Transmembrane helix</keyword>
<dbReference type="GO" id="GO:0004477">
    <property type="term" value="F:methenyltetrahydrofolate cyclohydrolase activity"/>
    <property type="evidence" value="ECO:0007669"/>
    <property type="project" value="UniProtKB-EC"/>
</dbReference>
<dbReference type="Pfam" id="PF04961">
    <property type="entry name" value="FTCD_C"/>
    <property type="match status" value="1"/>
</dbReference>
<name>A0A0L6ZE78_9CLOT</name>
<sequence length="212" mass="23500">MQKNLTIENYIGDLSSNKSVPGGGSAAALVGALATSLTAMVFNLTVGKKAYEEFEKENKEMVDKTLEEALKYNDILLEFMDKDGEAFLSLMNAFKLPNTLEEEKNIRKAAIDKGYENALNTPLKLAEESLKFYPNIITACKYGNKNVISDAGVASYLLYACIESSILNVKINLNGVKEEKVKSEINNRCAEILSKALEYKNTAEKMVDQFLK</sequence>
<dbReference type="STRING" id="36844.SAMN04488501_10424"/>
<gene>
    <name evidence="3" type="primary">fchA</name>
    <name evidence="3" type="ORF">CLHOM_06960</name>
</gene>
<accession>A0A0L6ZE78</accession>
<dbReference type="InterPro" id="IPR036178">
    <property type="entry name" value="Formintransfe-cycloase-like_sf"/>
</dbReference>
<reference evidence="4" key="1">
    <citation type="submission" date="2015-08" db="EMBL/GenBank/DDBJ databases">
        <title>Genome sequence of the strict anaerobe Clostridium homopropionicum LuHBu1 (DSM 5847T).</title>
        <authorList>
            <person name="Poehlein A."/>
            <person name="Beck M."/>
            <person name="Schiel-Bengelsdorf B."/>
            <person name="Bengelsdorf F.R."/>
            <person name="Daniel R."/>
            <person name="Duerre P."/>
        </authorList>
    </citation>
    <scope>NUCLEOTIDE SEQUENCE [LARGE SCALE GENOMIC DNA]</scope>
    <source>
        <strain evidence="4">DSM 5847</strain>
    </source>
</reference>
<dbReference type="Gene3D" id="1.20.120.680">
    <property type="entry name" value="Formiminotetrahydrofolate cyclodeaminase monomer, up-and-down helical bundle"/>
    <property type="match status" value="1"/>
</dbReference>
<keyword evidence="1" id="KW-0472">Membrane</keyword>
<comment type="caution">
    <text evidence="3">The sequence shown here is derived from an EMBL/GenBank/DDBJ whole genome shotgun (WGS) entry which is preliminary data.</text>
</comment>
<dbReference type="SUPFAM" id="SSF101262">
    <property type="entry name" value="Methenyltetrahydrofolate cyclohydrolase-like"/>
    <property type="match status" value="1"/>
</dbReference>
<evidence type="ECO:0000313" key="3">
    <source>
        <dbReference type="EMBL" id="KOA21108.1"/>
    </source>
</evidence>
<feature type="transmembrane region" description="Helical" evidence="1">
    <location>
        <begin position="26"/>
        <end position="46"/>
    </location>
</feature>
<dbReference type="Proteomes" id="UP000037043">
    <property type="component" value="Unassembled WGS sequence"/>
</dbReference>
<feature type="domain" description="Cyclodeaminase/cyclohydrolase" evidence="2">
    <location>
        <begin position="6"/>
        <end position="190"/>
    </location>
</feature>
<keyword evidence="4" id="KW-1185">Reference proteome</keyword>
<dbReference type="EMBL" id="LHUR01000011">
    <property type="protein sequence ID" value="KOA21108.1"/>
    <property type="molecule type" value="Genomic_DNA"/>
</dbReference>
<protein>
    <submittedName>
        <fullName evidence="3">Methenyltetrahydrofolate cyclohydrolase</fullName>
        <ecNumber evidence="3">3.5.4.9</ecNumber>
    </submittedName>
</protein>
<dbReference type="PATRIC" id="fig|1121318.3.peg.698"/>
<evidence type="ECO:0000259" key="2">
    <source>
        <dbReference type="Pfam" id="PF04961"/>
    </source>
</evidence>
<evidence type="ECO:0000256" key="1">
    <source>
        <dbReference type="SAM" id="Phobius"/>
    </source>
</evidence>
<dbReference type="AlphaFoldDB" id="A0A0L6ZE78"/>
<proteinExistence type="predicted"/>
<keyword evidence="3" id="KW-0378">Hydrolase</keyword>
<dbReference type="EC" id="3.5.4.9" evidence="3"/>